<proteinExistence type="predicted"/>
<sequence>MANPRKMYCETCGHDETHRTLTKTEQDKLRNSTGRKYIGDFFVCDCGTLRTGLSSNPFDRPRKLKD</sequence>
<gene>
    <name evidence="1" type="ORF">AB5J56_29360</name>
</gene>
<name>A0AB39PCJ4_9ACTN</name>
<accession>A0AB39PCJ4</accession>
<dbReference type="RefSeq" id="WP_369236686.1">
    <property type="nucleotide sequence ID" value="NZ_CP163435.1"/>
</dbReference>
<evidence type="ECO:0000313" key="1">
    <source>
        <dbReference type="EMBL" id="XDQ28543.1"/>
    </source>
</evidence>
<protein>
    <submittedName>
        <fullName evidence="1">Uncharacterized protein</fullName>
    </submittedName>
</protein>
<dbReference type="AlphaFoldDB" id="A0AB39PCJ4"/>
<reference evidence="1" key="1">
    <citation type="submission" date="2024-07" db="EMBL/GenBank/DDBJ databases">
        <authorList>
            <person name="Yu S.T."/>
        </authorList>
    </citation>
    <scope>NUCLEOTIDE SEQUENCE</scope>
    <source>
        <strain evidence="1">R21</strain>
    </source>
</reference>
<organism evidence="1">
    <name type="scientific">Streptomyces sp. R21</name>
    <dbReference type="NCBI Taxonomy" id="3238627"/>
    <lineage>
        <taxon>Bacteria</taxon>
        <taxon>Bacillati</taxon>
        <taxon>Actinomycetota</taxon>
        <taxon>Actinomycetes</taxon>
        <taxon>Kitasatosporales</taxon>
        <taxon>Streptomycetaceae</taxon>
        <taxon>Streptomyces</taxon>
    </lineage>
</organism>
<dbReference type="EMBL" id="CP163435">
    <property type="protein sequence ID" value="XDQ28543.1"/>
    <property type="molecule type" value="Genomic_DNA"/>
</dbReference>